<evidence type="ECO:0000256" key="5">
    <source>
        <dbReference type="ARBA" id="ARBA00022692"/>
    </source>
</evidence>
<feature type="coiled-coil region" evidence="8">
    <location>
        <begin position="356"/>
        <end position="446"/>
    </location>
</feature>
<dbReference type="AlphaFoldDB" id="A0A285F426"/>
<keyword evidence="4" id="KW-1134">Transmembrane beta strand</keyword>
<accession>A0A285F426</accession>
<protein>
    <submittedName>
        <fullName evidence="9">Outer membrane protein TolC</fullName>
    </submittedName>
</protein>
<evidence type="ECO:0000256" key="8">
    <source>
        <dbReference type="SAM" id="Coils"/>
    </source>
</evidence>
<keyword evidence="10" id="KW-1185">Reference proteome</keyword>
<gene>
    <name evidence="9" type="ORF">SAMN06265827_101209</name>
</gene>
<comment type="similarity">
    <text evidence="2">Belongs to the outer membrane factor (OMF) (TC 1.B.17) family.</text>
</comment>
<dbReference type="GO" id="GO:0009279">
    <property type="term" value="C:cell outer membrane"/>
    <property type="evidence" value="ECO:0007669"/>
    <property type="project" value="UniProtKB-SubCell"/>
</dbReference>
<evidence type="ECO:0000256" key="2">
    <source>
        <dbReference type="ARBA" id="ARBA00007613"/>
    </source>
</evidence>
<dbReference type="PANTHER" id="PTHR30026:SF20">
    <property type="entry name" value="OUTER MEMBRANE PROTEIN TOLC"/>
    <property type="match status" value="1"/>
</dbReference>
<dbReference type="Proteomes" id="UP000219573">
    <property type="component" value="Unassembled WGS sequence"/>
</dbReference>
<dbReference type="OrthoDB" id="2111475at2"/>
<dbReference type="InterPro" id="IPR003423">
    <property type="entry name" value="OMP_efflux"/>
</dbReference>
<keyword evidence="7" id="KW-0998">Cell outer membrane</keyword>
<dbReference type="PANTHER" id="PTHR30026">
    <property type="entry name" value="OUTER MEMBRANE PROTEIN TOLC"/>
    <property type="match status" value="1"/>
</dbReference>
<evidence type="ECO:0000256" key="6">
    <source>
        <dbReference type="ARBA" id="ARBA00023136"/>
    </source>
</evidence>
<dbReference type="EMBL" id="OBDZ01000001">
    <property type="protein sequence ID" value="SNY06069.1"/>
    <property type="molecule type" value="Genomic_DNA"/>
</dbReference>
<dbReference type="InterPro" id="IPR051906">
    <property type="entry name" value="TolC-like"/>
</dbReference>
<evidence type="ECO:0000313" key="10">
    <source>
        <dbReference type="Proteomes" id="UP000219573"/>
    </source>
</evidence>
<evidence type="ECO:0000313" key="9">
    <source>
        <dbReference type="EMBL" id="SNY06069.1"/>
    </source>
</evidence>
<dbReference type="Pfam" id="PF02321">
    <property type="entry name" value="OEP"/>
    <property type="match status" value="1"/>
</dbReference>
<evidence type="ECO:0000256" key="3">
    <source>
        <dbReference type="ARBA" id="ARBA00022448"/>
    </source>
</evidence>
<keyword evidence="5" id="KW-0812">Transmembrane</keyword>
<keyword evidence="6" id="KW-0472">Membrane</keyword>
<sequence length="473" mass="53879">MKLSYRSLALLVTVLLVSSFNVVAFAGEIGLEEAIAVGLNHNSDILDLQDNLESIERELKQLKAEDNWQLDLTVDGYANELNFDDESSDVEFSITGSRTYWWGLTLESELYGAGNYSTEEELSNDETGLKLSLSQNLYPSIPTEREQSYINKELDLQVAQKQLEEEKEAKIITWLGDYLNLLRLKEKQELAVQQNELALNNFKEVSAKQEINEASEIDILTAQIEVQQAQYSLKEAANNYQQAKKSFYSQLKLNIEDELLLNEDSDYLLMIKDLARAKELDLENKSRLLDLGIANSVEIFESCLEQQSKKDDLKWNKDDDKPDIDLTGSYDSNKQWGVGVSLSYNIFDSGKQRLTEEALQAELATLKRKYDDLITDLSLELDQLIDQLKLNENSLKAKELSLAKASLEAKIAKEQLKRGLIDDFELKEKELSLKEAKINYNGVEDSLLVNKLELIKFLGKVDFRGGNQIEKRD</sequence>
<organism evidence="9 10">
    <name type="scientific">Orenia metallireducens</name>
    <dbReference type="NCBI Taxonomy" id="1413210"/>
    <lineage>
        <taxon>Bacteria</taxon>
        <taxon>Bacillati</taxon>
        <taxon>Bacillota</taxon>
        <taxon>Clostridia</taxon>
        <taxon>Halanaerobiales</taxon>
        <taxon>Halobacteroidaceae</taxon>
        <taxon>Orenia</taxon>
    </lineage>
</organism>
<proteinExistence type="inferred from homology"/>
<evidence type="ECO:0000256" key="4">
    <source>
        <dbReference type="ARBA" id="ARBA00022452"/>
    </source>
</evidence>
<dbReference type="GO" id="GO:0015562">
    <property type="term" value="F:efflux transmembrane transporter activity"/>
    <property type="evidence" value="ECO:0007669"/>
    <property type="project" value="InterPro"/>
</dbReference>
<dbReference type="SUPFAM" id="SSF56954">
    <property type="entry name" value="Outer membrane efflux proteins (OEP)"/>
    <property type="match status" value="1"/>
</dbReference>
<dbReference type="Gene3D" id="1.20.1600.10">
    <property type="entry name" value="Outer membrane efflux proteins (OEP)"/>
    <property type="match status" value="1"/>
</dbReference>
<keyword evidence="8" id="KW-0175">Coiled coil</keyword>
<evidence type="ECO:0000256" key="1">
    <source>
        <dbReference type="ARBA" id="ARBA00004442"/>
    </source>
</evidence>
<reference evidence="10" key="1">
    <citation type="submission" date="2017-09" db="EMBL/GenBank/DDBJ databases">
        <authorList>
            <person name="Varghese N."/>
            <person name="Submissions S."/>
        </authorList>
    </citation>
    <scope>NUCLEOTIDE SEQUENCE [LARGE SCALE GENOMIC DNA]</scope>
    <source>
        <strain evidence="10">MSL47</strain>
    </source>
</reference>
<dbReference type="RefSeq" id="WP_097016246.1">
    <property type="nucleotide sequence ID" value="NZ_OBDZ01000001.1"/>
</dbReference>
<dbReference type="GO" id="GO:0015288">
    <property type="term" value="F:porin activity"/>
    <property type="evidence" value="ECO:0007669"/>
    <property type="project" value="TreeGrafter"/>
</dbReference>
<name>A0A285F426_9FIRM</name>
<keyword evidence="3" id="KW-0813">Transport</keyword>
<comment type="subcellular location">
    <subcellularLocation>
        <location evidence="1">Cell outer membrane</location>
    </subcellularLocation>
</comment>
<dbReference type="GO" id="GO:1990281">
    <property type="term" value="C:efflux pump complex"/>
    <property type="evidence" value="ECO:0007669"/>
    <property type="project" value="TreeGrafter"/>
</dbReference>
<evidence type="ECO:0000256" key="7">
    <source>
        <dbReference type="ARBA" id="ARBA00023237"/>
    </source>
</evidence>